<reference evidence="2" key="1">
    <citation type="submission" date="2021-06" db="EMBL/GenBank/DDBJ databases">
        <authorList>
            <person name="Kallberg Y."/>
            <person name="Tangrot J."/>
            <person name="Rosling A."/>
        </authorList>
    </citation>
    <scope>NUCLEOTIDE SEQUENCE</scope>
    <source>
        <strain evidence="2">MA453B</strain>
    </source>
</reference>
<organism evidence="2 3">
    <name type="scientific">Dentiscutata erythropus</name>
    <dbReference type="NCBI Taxonomy" id="1348616"/>
    <lineage>
        <taxon>Eukaryota</taxon>
        <taxon>Fungi</taxon>
        <taxon>Fungi incertae sedis</taxon>
        <taxon>Mucoromycota</taxon>
        <taxon>Glomeromycotina</taxon>
        <taxon>Glomeromycetes</taxon>
        <taxon>Diversisporales</taxon>
        <taxon>Gigasporaceae</taxon>
        <taxon>Dentiscutata</taxon>
    </lineage>
</organism>
<feature type="region of interest" description="Disordered" evidence="1">
    <location>
        <begin position="16"/>
        <end position="35"/>
    </location>
</feature>
<gene>
    <name evidence="2" type="ORF">DERYTH_LOCUS15991</name>
</gene>
<comment type="caution">
    <text evidence="2">The sequence shown here is derived from an EMBL/GenBank/DDBJ whole genome shotgun (WGS) entry which is preliminary data.</text>
</comment>
<dbReference type="AlphaFoldDB" id="A0A9N9IMZ5"/>
<feature type="non-terminal residue" evidence="2">
    <location>
        <position position="83"/>
    </location>
</feature>
<sequence>MGNSVRTRQRKLRENKLAAIGNYESENDSAERSKQWKQQLQETLLQYNTPKIEASLTVAKIHNRGEYRANCIRTWAKTCLEEK</sequence>
<dbReference type="OrthoDB" id="2439417at2759"/>
<keyword evidence="3" id="KW-1185">Reference proteome</keyword>
<dbReference type="EMBL" id="CAJVPY010013477">
    <property type="protein sequence ID" value="CAG8740801.1"/>
    <property type="molecule type" value="Genomic_DNA"/>
</dbReference>
<protein>
    <submittedName>
        <fullName evidence="2">21652_t:CDS:1</fullName>
    </submittedName>
</protein>
<name>A0A9N9IMZ5_9GLOM</name>
<evidence type="ECO:0000313" key="3">
    <source>
        <dbReference type="Proteomes" id="UP000789405"/>
    </source>
</evidence>
<proteinExistence type="predicted"/>
<evidence type="ECO:0000313" key="2">
    <source>
        <dbReference type="EMBL" id="CAG8740801.1"/>
    </source>
</evidence>
<dbReference type="Proteomes" id="UP000789405">
    <property type="component" value="Unassembled WGS sequence"/>
</dbReference>
<evidence type="ECO:0000256" key="1">
    <source>
        <dbReference type="SAM" id="MobiDB-lite"/>
    </source>
</evidence>
<accession>A0A9N9IMZ5</accession>